<keyword evidence="16" id="KW-1185">Reference proteome</keyword>
<evidence type="ECO:0000256" key="7">
    <source>
        <dbReference type="ARBA" id="ARBA00022737"/>
    </source>
</evidence>
<dbReference type="FunFam" id="3.80.10.10:FF:000111">
    <property type="entry name" value="LRR receptor-like serine/threonine-protein kinase ERECTA"/>
    <property type="match status" value="1"/>
</dbReference>
<reference evidence="15 16" key="1">
    <citation type="journal article" date="2021" name="Commun. Biol.">
        <title>The genome of Shorea leprosula (Dipterocarpaceae) highlights the ecological relevance of drought in aseasonal tropical rainforests.</title>
        <authorList>
            <person name="Ng K.K.S."/>
            <person name="Kobayashi M.J."/>
            <person name="Fawcett J.A."/>
            <person name="Hatakeyama M."/>
            <person name="Paape T."/>
            <person name="Ng C.H."/>
            <person name="Ang C.C."/>
            <person name="Tnah L.H."/>
            <person name="Lee C.T."/>
            <person name="Nishiyama T."/>
            <person name="Sese J."/>
            <person name="O'Brien M.J."/>
            <person name="Copetti D."/>
            <person name="Mohd Noor M.I."/>
            <person name="Ong R.C."/>
            <person name="Putra M."/>
            <person name="Sireger I.Z."/>
            <person name="Indrioko S."/>
            <person name="Kosugi Y."/>
            <person name="Izuno A."/>
            <person name="Isagi Y."/>
            <person name="Lee S.L."/>
            <person name="Shimizu K.K."/>
        </authorList>
    </citation>
    <scope>NUCLEOTIDE SEQUENCE [LARGE SCALE GENOMIC DNA]</scope>
    <source>
        <strain evidence="15">214</strain>
    </source>
</reference>
<evidence type="ECO:0000256" key="3">
    <source>
        <dbReference type="ARBA" id="ARBA00022475"/>
    </source>
</evidence>
<dbReference type="Pfam" id="PF00560">
    <property type="entry name" value="LRR_1"/>
    <property type="match status" value="7"/>
</dbReference>
<dbReference type="SMART" id="SM00365">
    <property type="entry name" value="LRR_SD22"/>
    <property type="match status" value="7"/>
</dbReference>
<evidence type="ECO:0000256" key="1">
    <source>
        <dbReference type="ARBA" id="ARBA00004251"/>
    </source>
</evidence>
<comment type="caution">
    <text evidence="15">The sequence shown here is derived from an EMBL/GenBank/DDBJ whole genome shotgun (WGS) entry which is preliminary data.</text>
</comment>
<keyword evidence="9 12" id="KW-0472">Membrane</keyword>
<dbReference type="FunFam" id="3.80.10.10:FF:000383">
    <property type="entry name" value="Leucine-rich repeat receptor protein kinase EMS1"/>
    <property type="match status" value="2"/>
</dbReference>
<dbReference type="InterPro" id="IPR001611">
    <property type="entry name" value="Leu-rich_rpt"/>
</dbReference>
<keyword evidence="5 12" id="KW-0812">Transmembrane</keyword>
<name>A0AAV5HS71_9ROSI</name>
<evidence type="ECO:0000256" key="10">
    <source>
        <dbReference type="ARBA" id="ARBA00023170"/>
    </source>
</evidence>
<feature type="transmembrane region" description="Helical" evidence="12">
    <location>
        <begin position="982"/>
        <end position="1003"/>
    </location>
</feature>
<dbReference type="FunFam" id="3.80.10.10:FF:000129">
    <property type="entry name" value="Leucine-rich repeat receptor-like kinase"/>
    <property type="match status" value="1"/>
</dbReference>
<evidence type="ECO:0000256" key="6">
    <source>
        <dbReference type="ARBA" id="ARBA00022729"/>
    </source>
</evidence>
<protein>
    <recommendedName>
        <fullName evidence="14">Leucine-rich repeat-containing N-terminal plant-type domain-containing protein</fullName>
    </recommendedName>
</protein>
<sequence>MGRFLVLEFLFAILCFTTSEYTSYGDSSLINCSESDLAALIDFKIGLDDPENRLSSWQGSNCCQWRGIGCSNTTGAVVMIDLHNPYPVSFESSSRNGFWNLSGDISPSLLRLKSLQYLDLSQNTFSGIPIPEFLGSLKNLRYLNLSGAGFNGIIPPSLGNLSKLQFLDVSSDFLNVNSLEWAAGLGSLEHLAMDEVDLSLVGPDWLGILNKLPLLNTLHLSESRLSGSISFPSPVNFSSLSVVDLSFNGFNSRLPEWLANISSLTYVDLSNSGLFGRIPLAFGEIPSLKYLSLAGNFNLSASCTQLLKGSWKKIEVLNLASNKIHGKLPASIGNMTSLTNLDLFDNNVEGLIPRSIGKLCSLKNLDLSSNNLSGSLPEVIENCVSNSPFPDMIYMRLSANQLVGKLPRWIGQLQRLVELYLSSNLFEGPVPSSIGQLQNLTDLGLGGNELNGTLPDSFEQLSQLLVFDVSSNHMTGIISQAHFLKLSKLKILRLSANSFIFNVSSSWVPPFQAHDLDLGSCYLGPSFPAWLKYQKEVVLLDFSNSSISGPIPDWFWGISGNLSLLNVSFNQLQGRLPNPLNGSSFAVVDFSSNNFEGSIPVPAVKILLLDLSDNQFSGLIPQTIGESMPTLIFLSLSGNRLLGEIPNSIGGMFLIEVIDLSRNRLTGSIPSSIGNCSSLNALDLGDNNLSGEIPGSLGQLSQLHSMHLSSNNFSGNIPPSFKNLSRLETLDLGNNGLSGNFPHWIGEGFATLRILSLRSNAFSGEIPSKLSSLSSLQILDLGENNMTGIIPESLGDLKAMTEEQNIIQYLFIGNYRDHHYEENLILNIKAQARRFTKILYLVTSIDLSGNNFHGDFPIVITKLPGLVVLNLSGNQISGQIPENISGLHQLSSLDLSRNRLSGAIPSSLSSLSFLGYLNLSDNNFSGMIPYSGHMTTFDASSFDGNPGLCGTPLYINCKGDDSDKGGIDSDKRGIESEGMIDGWFYLSVGLGFAAGLLVPLLMVSIRRSWANSYFGLVDRIVNKFG</sequence>
<dbReference type="Pfam" id="PF13855">
    <property type="entry name" value="LRR_8"/>
    <property type="match status" value="5"/>
</dbReference>
<evidence type="ECO:0000259" key="14">
    <source>
        <dbReference type="Pfam" id="PF08263"/>
    </source>
</evidence>
<dbReference type="InterPro" id="IPR003591">
    <property type="entry name" value="Leu-rich_rpt_typical-subtyp"/>
</dbReference>
<evidence type="ECO:0000256" key="4">
    <source>
        <dbReference type="ARBA" id="ARBA00022614"/>
    </source>
</evidence>
<dbReference type="InterPro" id="IPR013210">
    <property type="entry name" value="LRR_N_plant-typ"/>
</dbReference>
<evidence type="ECO:0000256" key="8">
    <source>
        <dbReference type="ARBA" id="ARBA00022989"/>
    </source>
</evidence>
<dbReference type="SUPFAM" id="SSF52058">
    <property type="entry name" value="L domain-like"/>
    <property type="match status" value="4"/>
</dbReference>
<evidence type="ECO:0000256" key="12">
    <source>
        <dbReference type="SAM" id="Phobius"/>
    </source>
</evidence>
<keyword evidence="8 12" id="KW-1133">Transmembrane helix</keyword>
<dbReference type="SMART" id="SM00369">
    <property type="entry name" value="LRR_TYP"/>
    <property type="match status" value="11"/>
</dbReference>
<keyword evidence="7" id="KW-0677">Repeat</keyword>
<comment type="similarity">
    <text evidence="2">Belongs to the RLP family.</text>
</comment>
<keyword evidence="6 13" id="KW-0732">Signal</keyword>
<keyword evidence="11" id="KW-0325">Glycoprotein</keyword>
<dbReference type="PANTHER" id="PTHR48063:SF16">
    <property type="entry name" value="LRR RECEPTOR-LIKE SERINE_THREONINE-PROTEIN KINASE GSO1"/>
    <property type="match status" value="1"/>
</dbReference>
<dbReference type="Gene3D" id="3.80.10.10">
    <property type="entry name" value="Ribonuclease Inhibitor"/>
    <property type="match status" value="6"/>
</dbReference>
<dbReference type="FunFam" id="3.80.10.10:FF:001347">
    <property type="entry name" value="LRR receptor-like serine/threonine-protein kinase GSO2"/>
    <property type="match status" value="1"/>
</dbReference>
<dbReference type="InterPro" id="IPR046956">
    <property type="entry name" value="RLP23-like"/>
</dbReference>
<organism evidence="15 16">
    <name type="scientific">Rubroshorea leprosula</name>
    <dbReference type="NCBI Taxonomy" id="152421"/>
    <lineage>
        <taxon>Eukaryota</taxon>
        <taxon>Viridiplantae</taxon>
        <taxon>Streptophyta</taxon>
        <taxon>Embryophyta</taxon>
        <taxon>Tracheophyta</taxon>
        <taxon>Spermatophyta</taxon>
        <taxon>Magnoliopsida</taxon>
        <taxon>eudicotyledons</taxon>
        <taxon>Gunneridae</taxon>
        <taxon>Pentapetalae</taxon>
        <taxon>rosids</taxon>
        <taxon>malvids</taxon>
        <taxon>Malvales</taxon>
        <taxon>Dipterocarpaceae</taxon>
        <taxon>Rubroshorea</taxon>
    </lineage>
</organism>
<dbReference type="PANTHER" id="PTHR48063">
    <property type="entry name" value="LRR RECEPTOR-LIKE KINASE"/>
    <property type="match status" value="1"/>
</dbReference>
<dbReference type="InterPro" id="IPR032675">
    <property type="entry name" value="LRR_dom_sf"/>
</dbReference>
<evidence type="ECO:0000256" key="13">
    <source>
        <dbReference type="SAM" id="SignalP"/>
    </source>
</evidence>
<evidence type="ECO:0000313" key="15">
    <source>
        <dbReference type="EMBL" id="GKU88592.1"/>
    </source>
</evidence>
<evidence type="ECO:0000256" key="5">
    <source>
        <dbReference type="ARBA" id="ARBA00022692"/>
    </source>
</evidence>
<dbReference type="AlphaFoldDB" id="A0AAV5HS71"/>
<accession>A0AAV5HS71</accession>
<proteinExistence type="inferred from homology"/>
<dbReference type="GO" id="GO:0005886">
    <property type="term" value="C:plasma membrane"/>
    <property type="evidence" value="ECO:0007669"/>
    <property type="project" value="UniProtKB-SubCell"/>
</dbReference>
<evidence type="ECO:0000313" key="16">
    <source>
        <dbReference type="Proteomes" id="UP001054252"/>
    </source>
</evidence>
<dbReference type="Pfam" id="PF08263">
    <property type="entry name" value="LRRNT_2"/>
    <property type="match status" value="1"/>
</dbReference>
<feature type="chain" id="PRO_5043562758" description="Leucine-rich repeat-containing N-terminal plant-type domain-containing protein" evidence="13">
    <location>
        <begin position="20"/>
        <end position="1025"/>
    </location>
</feature>
<dbReference type="PRINTS" id="PR00019">
    <property type="entry name" value="LEURICHRPT"/>
</dbReference>
<gene>
    <name evidence="15" type="ORF">SLEP1_g2837</name>
</gene>
<evidence type="ECO:0000256" key="11">
    <source>
        <dbReference type="ARBA" id="ARBA00023180"/>
    </source>
</evidence>
<comment type="subcellular location">
    <subcellularLocation>
        <location evidence="1">Cell membrane</location>
        <topology evidence="1">Single-pass type I membrane protein</topology>
    </subcellularLocation>
</comment>
<dbReference type="FunFam" id="3.80.10.10:FF:000095">
    <property type="entry name" value="LRR receptor-like serine/threonine-protein kinase GSO1"/>
    <property type="match status" value="1"/>
</dbReference>
<keyword evidence="4" id="KW-0433">Leucine-rich repeat</keyword>
<evidence type="ECO:0000256" key="2">
    <source>
        <dbReference type="ARBA" id="ARBA00009592"/>
    </source>
</evidence>
<keyword evidence="10" id="KW-0675">Receptor</keyword>
<dbReference type="EMBL" id="BPVZ01000002">
    <property type="protein sequence ID" value="GKU88592.1"/>
    <property type="molecule type" value="Genomic_DNA"/>
</dbReference>
<feature type="signal peptide" evidence="13">
    <location>
        <begin position="1"/>
        <end position="19"/>
    </location>
</feature>
<evidence type="ECO:0000256" key="9">
    <source>
        <dbReference type="ARBA" id="ARBA00023136"/>
    </source>
</evidence>
<keyword evidence="3" id="KW-1003">Cell membrane</keyword>
<feature type="domain" description="Leucine-rich repeat-containing N-terminal plant-type" evidence="14">
    <location>
        <begin position="34"/>
        <end position="71"/>
    </location>
</feature>
<dbReference type="Proteomes" id="UP001054252">
    <property type="component" value="Unassembled WGS sequence"/>
</dbReference>
<dbReference type="PROSITE" id="PS51450">
    <property type="entry name" value="LRR"/>
    <property type="match status" value="2"/>
</dbReference>